<protein>
    <submittedName>
        <fullName evidence="1">Uncharacterized protein</fullName>
    </submittedName>
</protein>
<dbReference type="Proteomes" id="UP000646523">
    <property type="component" value="Unassembled WGS sequence"/>
</dbReference>
<evidence type="ECO:0000313" key="1">
    <source>
        <dbReference type="EMBL" id="GGO74348.1"/>
    </source>
</evidence>
<evidence type="ECO:0000313" key="2">
    <source>
        <dbReference type="Proteomes" id="UP000646523"/>
    </source>
</evidence>
<proteinExistence type="predicted"/>
<sequence length="325" mass="36022">MLHRAINQAIVQAFADEGLETRFTDSRTLSISSQPADVFVDVSDWYVHVYDVLADCDVDELPMIAANIARGFAQEIRTQAGQGQALEQPAAVDIEHLLETEALRVRIYPEAELAEVPGLRDSLLTRQLAPGLMETVVIDLPDAIMPLNRWDIGSRTEDQLFGAALHASVNREPHYTEALQVQNVPIMAIGETHRYIGSHVHVLKRHLGPAPHGALVSFPLPEYLLVHEIGSVELTAAMEAMRSASRTLVSGGEKALTSQLYWWRPGTYEQLPEWDALACGAVPDLRLVGVKEDEEVDTRERSITFLAADTMEPVDLRVRDHGRLA</sequence>
<reference evidence="1" key="2">
    <citation type="submission" date="2020-09" db="EMBL/GenBank/DDBJ databases">
        <authorList>
            <person name="Sun Q."/>
            <person name="Zhou Y."/>
        </authorList>
    </citation>
    <scope>NUCLEOTIDE SEQUENCE</scope>
    <source>
        <strain evidence="1">CGMCC 4.7368</strain>
    </source>
</reference>
<dbReference type="EMBL" id="BMNH01000015">
    <property type="protein sequence ID" value="GGO74348.1"/>
    <property type="molecule type" value="Genomic_DNA"/>
</dbReference>
<keyword evidence="2" id="KW-1185">Reference proteome</keyword>
<dbReference type="AlphaFoldDB" id="A0A918DN61"/>
<reference evidence="1" key="1">
    <citation type="journal article" date="2014" name="Int. J. Syst. Evol. Microbiol.">
        <title>Complete genome sequence of Corynebacterium casei LMG S-19264T (=DSM 44701T), isolated from a smear-ripened cheese.</title>
        <authorList>
            <consortium name="US DOE Joint Genome Institute (JGI-PGF)"/>
            <person name="Walter F."/>
            <person name="Albersmeier A."/>
            <person name="Kalinowski J."/>
            <person name="Ruckert C."/>
        </authorList>
    </citation>
    <scope>NUCLEOTIDE SEQUENCE</scope>
    <source>
        <strain evidence="1">CGMCC 4.7368</strain>
    </source>
</reference>
<name>A0A918DN61_9ACTN</name>
<organism evidence="1 2">
    <name type="scientific">Nonomuraea cavernae</name>
    <dbReference type="NCBI Taxonomy" id="2045107"/>
    <lineage>
        <taxon>Bacteria</taxon>
        <taxon>Bacillati</taxon>
        <taxon>Actinomycetota</taxon>
        <taxon>Actinomycetes</taxon>
        <taxon>Streptosporangiales</taxon>
        <taxon>Streptosporangiaceae</taxon>
        <taxon>Nonomuraea</taxon>
    </lineage>
</organism>
<gene>
    <name evidence="1" type="ORF">GCM10012289_46780</name>
</gene>
<accession>A0A918DN61</accession>
<comment type="caution">
    <text evidence="1">The sequence shown here is derived from an EMBL/GenBank/DDBJ whole genome shotgun (WGS) entry which is preliminary data.</text>
</comment>